<dbReference type="RefSeq" id="WP_100350673.1">
    <property type="nucleotide sequence ID" value="NZ_PGTZ01000010.1"/>
</dbReference>
<accession>A0A2M8W6S9</accession>
<dbReference type="EMBL" id="PGTZ01000010">
    <property type="protein sequence ID" value="PJI86637.1"/>
    <property type="molecule type" value="Genomic_DNA"/>
</dbReference>
<keyword evidence="5" id="KW-1185">Reference proteome</keyword>
<feature type="transmembrane region" description="Helical" evidence="2">
    <location>
        <begin position="26"/>
        <end position="46"/>
    </location>
</feature>
<keyword evidence="2" id="KW-0472">Membrane</keyword>
<feature type="transmembrane region" description="Helical" evidence="2">
    <location>
        <begin position="52"/>
        <end position="71"/>
    </location>
</feature>
<evidence type="ECO:0000256" key="1">
    <source>
        <dbReference type="SAM" id="MobiDB-lite"/>
    </source>
</evidence>
<name>A0A2M8W6S9_9MICO</name>
<feature type="domain" description="YdbS-like PH" evidence="3">
    <location>
        <begin position="73"/>
        <end position="146"/>
    </location>
</feature>
<dbReference type="PANTHER" id="PTHR34473:SF2">
    <property type="entry name" value="UPF0699 TRANSMEMBRANE PROTEIN YDBT"/>
    <property type="match status" value="1"/>
</dbReference>
<comment type="caution">
    <text evidence="4">The sequence shown here is derived from an EMBL/GenBank/DDBJ whole genome shotgun (WGS) entry which is preliminary data.</text>
</comment>
<dbReference type="InterPro" id="IPR005182">
    <property type="entry name" value="YdbS-like_PH"/>
</dbReference>
<evidence type="ECO:0000313" key="4">
    <source>
        <dbReference type="EMBL" id="PJI86637.1"/>
    </source>
</evidence>
<feature type="region of interest" description="Disordered" evidence="1">
    <location>
        <begin position="156"/>
        <end position="176"/>
    </location>
</feature>
<keyword evidence="2" id="KW-0812">Transmembrane</keyword>
<keyword evidence="2" id="KW-1133">Transmembrane helix</keyword>
<dbReference type="Proteomes" id="UP000231586">
    <property type="component" value="Unassembled WGS sequence"/>
</dbReference>
<protein>
    <submittedName>
        <fullName evidence="4">PH (Pleckstrin Homology) domain-containing protein</fullName>
    </submittedName>
</protein>
<organism evidence="4 5">
    <name type="scientific">Luteimicrobium subarcticum</name>
    <dbReference type="NCBI Taxonomy" id="620910"/>
    <lineage>
        <taxon>Bacteria</taxon>
        <taxon>Bacillati</taxon>
        <taxon>Actinomycetota</taxon>
        <taxon>Actinomycetes</taxon>
        <taxon>Micrococcales</taxon>
        <taxon>Luteimicrobium</taxon>
    </lineage>
</organism>
<proteinExistence type="predicted"/>
<dbReference type="AlphaFoldDB" id="A0A2M8W6S9"/>
<dbReference type="PANTHER" id="PTHR34473">
    <property type="entry name" value="UPF0699 TRANSMEMBRANE PROTEIN YDBS"/>
    <property type="match status" value="1"/>
</dbReference>
<reference evidence="4 5" key="1">
    <citation type="submission" date="2017-11" db="EMBL/GenBank/DDBJ databases">
        <title>Genomic Encyclopedia of Archaeal and Bacterial Type Strains, Phase II (KMG-II): From Individual Species to Whole Genera.</title>
        <authorList>
            <person name="Goeker M."/>
        </authorList>
    </citation>
    <scope>NUCLEOTIDE SEQUENCE [LARGE SCALE GENOMIC DNA]</scope>
    <source>
        <strain evidence="4 5">DSM 22413</strain>
    </source>
</reference>
<gene>
    <name evidence="4" type="ORF">CLV34_2557</name>
</gene>
<feature type="compositionally biased region" description="Basic and acidic residues" evidence="1">
    <location>
        <begin position="156"/>
        <end position="167"/>
    </location>
</feature>
<dbReference type="Pfam" id="PF03703">
    <property type="entry name" value="bPH_2"/>
    <property type="match status" value="1"/>
</dbReference>
<evidence type="ECO:0000259" key="3">
    <source>
        <dbReference type="Pfam" id="PF03703"/>
    </source>
</evidence>
<evidence type="ECO:0000256" key="2">
    <source>
        <dbReference type="SAM" id="Phobius"/>
    </source>
</evidence>
<sequence length="176" mass="19289">MTLQDKHLAPDEHVVLELRTHAKVMFWPMIVLVLLAAAVVAGWVLWPGAGAWVVTGVVVVAAVIWVGAPWLRWMSTSYTVTNKRVATRSGLVARKGRDIPLYRINDISFDQGLLDRAFGCGTLIIADASEKAGMSLHDVPDVEAVQVRIQELLFAHDDGTDDGEHPPTEPPHGARR</sequence>
<evidence type="ECO:0000313" key="5">
    <source>
        <dbReference type="Proteomes" id="UP000231586"/>
    </source>
</evidence>
<dbReference type="OrthoDB" id="4350422at2"/>